<feature type="domain" description="KID" evidence="2">
    <location>
        <begin position="28"/>
        <end position="77"/>
    </location>
</feature>
<dbReference type="PROSITE" id="PS50953">
    <property type="entry name" value="KID"/>
    <property type="match status" value="1"/>
</dbReference>
<evidence type="ECO:0000313" key="4">
    <source>
        <dbReference type="Proteomes" id="UP000298663"/>
    </source>
</evidence>
<gene>
    <name evidence="3" type="ORF">L596_018013</name>
</gene>
<dbReference type="Proteomes" id="UP000298663">
    <property type="component" value="Unassembled WGS sequence"/>
</dbReference>
<evidence type="ECO:0000256" key="1">
    <source>
        <dbReference type="SAM" id="MobiDB-lite"/>
    </source>
</evidence>
<evidence type="ECO:0000313" key="3">
    <source>
        <dbReference type="EMBL" id="TKR76954.1"/>
    </source>
</evidence>
<evidence type="ECO:0000259" key="2">
    <source>
        <dbReference type="PROSITE" id="PS50953"/>
    </source>
</evidence>
<comment type="caution">
    <text evidence="3">The sequence shown here is derived from an EMBL/GenBank/DDBJ whole genome shotgun (WGS) entry which is preliminary data.</text>
</comment>
<reference evidence="3 4" key="1">
    <citation type="journal article" date="2015" name="Genome Biol.">
        <title>Comparative genomics of Steinernema reveals deeply conserved gene regulatory networks.</title>
        <authorList>
            <person name="Dillman A.R."/>
            <person name="Macchietto M."/>
            <person name="Porter C.F."/>
            <person name="Rogers A."/>
            <person name="Williams B."/>
            <person name="Antoshechkin I."/>
            <person name="Lee M.M."/>
            <person name="Goodwin Z."/>
            <person name="Lu X."/>
            <person name="Lewis E.E."/>
            <person name="Goodrich-Blair H."/>
            <person name="Stock S.P."/>
            <person name="Adams B.J."/>
            <person name="Sternberg P.W."/>
            <person name="Mortazavi A."/>
        </authorList>
    </citation>
    <scope>NUCLEOTIDE SEQUENCE [LARGE SCALE GENOMIC DNA]</scope>
    <source>
        <strain evidence="3 4">ALL</strain>
    </source>
</reference>
<dbReference type="EMBL" id="AZBU02000005">
    <property type="protein sequence ID" value="TKR76954.1"/>
    <property type="molecule type" value="Genomic_DNA"/>
</dbReference>
<sequence length="77" mass="8680">MSIHHHSSPLIHTSAVSMPSNMSSLAPNGSEQFQIIAPEAEGMSEDEARKRREQLNRRPSYSYVTNNIFDRTAVFFA</sequence>
<dbReference type="Pfam" id="PF02173">
    <property type="entry name" value="pKID"/>
    <property type="match status" value="1"/>
</dbReference>
<accession>A0A4U5N3U7</accession>
<protein>
    <recommendedName>
        <fullName evidence="2">KID domain-containing protein</fullName>
    </recommendedName>
</protein>
<organism evidence="3 4">
    <name type="scientific">Steinernema carpocapsae</name>
    <name type="common">Entomopathogenic nematode</name>
    <dbReference type="NCBI Taxonomy" id="34508"/>
    <lineage>
        <taxon>Eukaryota</taxon>
        <taxon>Metazoa</taxon>
        <taxon>Ecdysozoa</taxon>
        <taxon>Nematoda</taxon>
        <taxon>Chromadorea</taxon>
        <taxon>Rhabditida</taxon>
        <taxon>Tylenchina</taxon>
        <taxon>Panagrolaimomorpha</taxon>
        <taxon>Strongyloidoidea</taxon>
        <taxon>Steinernematidae</taxon>
        <taxon>Steinernema</taxon>
    </lineage>
</organism>
<keyword evidence="4" id="KW-1185">Reference proteome</keyword>
<proteinExistence type="predicted"/>
<dbReference type="GO" id="GO:0006355">
    <property type="term" value="P:regulation of DNA-templated transcription"/>
    <property type="evidence" value="ECO:0007669"/>
    <property type="project" value="InterPro"/>
</dbReference>
<dbReference type="OrthoDB" id="5970722at2759"/>
<dbReference type="AlphaFoldDB" id="A0A4U5N3U7"/>
<reference evidence="3 4" key="2">
    <citation type="journal article" date="2019" name="G3 (Bethesda)">
        <title>Hybrid Assembly of the Genome of the Entomopathogenic Nematode Steinernema carpocapsae Identifies the X-Chromosome.</title>
        <authorList>
            <person name="Serra L."/>
            <person name="Macchietto M."/>
            <person name="Macias-Munoz A."/>
            <person name="McGill C.J."/>
            <person name="Rodriguez I.M."/>
            <person name="Rodriguez B."/>
            <person name="Murad R."/>
            <person name="Mortazavi A."/>
        </authorList>
    </citation>
    <scope>NUCLEOTIDE SEQUENCE [LARGE SCALE GENOMIC DNA]</scope>
    <source>
        <strain evidence="3 4">ALL</strain>
    </source>
</reference>
<feature type="region of interest" description="Disordered" evidence="1">
    <location>
        <begin position="1"/>
        <end position="28"/>
    </location>
</feature>
<feature type="compositionally biased region" description="Polar residues" evidence="1">
    <location>
        <begin position="10"/>
        <end position="28"/>
    </location>
</feature>
<name>A0A4U5N3U7_STECR</name>
<dbReference type="InterPro" id="IPR003102">
    <property type="entry name" value="CREB1-like_pKID"/>
</dbReference>